<proteinExistence type="inferred from homology"/>
<dbReference type="SUPFAM" id="SSF57959">
    <property type="entry name" value="Leucine zipper domain"/>
    <property type="match status" value="1"/>
</dbReference>
<name>A0A2R4KQZ5_ANISI</name>
<evidence type="ECO:0000313" key="9">
    <source>
        <dbReference type="EMBL" id="AVV64047.1"/>
    </source>
</evidence>
<dbReference type="GO" id="GO:0005634">
    <property type="term" value="C:nucleus"/>
    <property type="evidence" value="ECO:0007669"/>
    <property type="project" value="UniProtKB-SubCell"/>
</dbReference>
<dbReference type="PANTHER" id="PTHR11988">
    <property type="entry name" value="THYROTROPH EMBRYONIC FACTOR RELATED"/>
    <property type="match status" value="1"/>
</dbReference>
<dbReference type="FunFam" id="1.20.5.170:FF:000025">
    <property type="entry name" value="nuclear factor interleukin-3-regulated protein-like"/>
    <property type="match status" value="1"/>
</dbReference>
<feature type="compositionally biased region" description="Polar residues" evidence="7">
    <location>
        <begin position="81"/>
        <end position="90"/>
    </location>
</feature>
<evidence type="ECO:0000256" key="7">
    <source>
        <dbReference type="SAM" id="MobiDB-lite"/>
    </source>
</evidence>
<dbReference type="GO" id="GO:0000981">
    <property type="term" value="F:DNA-binding transcription factor activity, RNA polymerase II-specific"/>
    <property type="evidence" value="ECO:0007669"/>
    <property type="project" value="TreeGrafter"/>
</dbReference>
<evidence type="ECO:0000256" key="3">
    <source>
        <dbReference type="ARBA" id="ARBA00023015"/>
    </source>
</evidence>
<evidence type="ECO:0000256" key="4">
    <source>
        <dbReference type="ARBA" id="ARBA00023125"/>
    </source>
</evidence>
<sequence>MDSITVDLSRPRITQIHSPKIQTITYPDSSSSALNSLMDLNTALSILRHSHTISASGNPPLSFSDPSSLLSLTQHLRNYSSLSTNPSSTKRVALDVQPPQSPQSCSSSSVISSSPQQSPQRKQPAPIPNDKKDEAYFERRRKNNDAAKRSRDARRQKEEAISTKAAFLEQENLQLRSQIALLKNETAKLHLMLFAQPKLLDNLQQQIKSD</sequence>
<evidence type="ECO:0000256" key="5">
    <source>
        <dbReference type="ARBA" id="ARBA00023163"/>
    </source>
</evidence>
<feature type="region of interest" description="Disordered" evidence="7">
    <location>
        <begin position="81"/>
        <end position="158"/>
    </location>
</feature>
<evidence type="ECO:0000259" key="8">
    <source>
        <dbReference type="PROSITE" id="PS50217"/>
    </source>
</evidence>
<organism evidence="9">
    <name type="scientific">Anisakis simplex</name>
    <name type="common">Herring worm</name>
    <dbReference type="NCBI Taxonomy" id="6269"/>
    <lineage>
        <taxon>Eukaryota</taxon>
        <taxon>Metazoa</taxon>
        <taxon>Ecdysozoa</taxon>
        <taxon>Nematoda</taxon>
        <taxon>Chromadorea</taxon>
        <taxon>Rhabditida</taxon>
        <taxon>Spirurina</taxon>
        <taxon>Ascaridomorpha</taxon>
        <taxon>Ascaridoidea</taxon>
        <taxon>Anisakidae</taxon>
        <taxon>Anisakis</taxon>
        <taxon>Anisakis simplex complex</taxon>
    </lineage>
</organism>
<dbReference type="AlphaFoldDB" id="A0A2R4KQZ5"/>
<comment type="similarity">
    <text evidence="2">Belongs to the bZIP family. NFIL3 subfamily.</text>
</comment>
<dbReference type="PROSITE" id="PS50217">
    <property type="entry name" value="BZIP"/>
    <property type="match status" value="1"/>
</dbReference>
<comment type="subcellular location">
    <subcellularLocation>
        <location evidence="1">Nucleus</location>
    </subcellularLocation>
</comment>
<feature type="compositionally biased region" description="Low complexity" evidence="7">
    <location>
        <begin position="102"/>
        <end position="124"/>
    </location>
</feature>
<protein>
    <submittedName>
        <fullName evidence="9">Cell death specification protein 2</fullName>
    </submittedName>
</protein>
<keyword evidence="5" id="KW-0804">Transcription</keyword>
<dbReference type="InterPro" id="IPR040223">
    <property type="entry name" value="PAR_bZIP"/>
</dbReference>
<keyword evidence="3" id="KW-0805">Transcription regulation</keyword>
<accession>A0A2R4KQZ5</accession>
<evidence type="ECO:0000256" key="2">
    <source>
        <dbReference type="ARBA" id="ARBA00006079"/>
    </source>
</evidence>
<dbReference type="Pfam" id="PF07716">
    <property type="entry name" value="bZIP_2"/>
    <property type="match status" value="1"/>
</dbReference>
<dbReference type="GO" id="GO:0000978">
    <property type="term" value="F:RNA polymerase II cis-regulatory region sequence-specific DNA binding"/>
    <property type="evidence" value="ECO:0007669"/>
    <property type="project" value="TreeGrafter"/>
</dbReference>
<feature type="compositionally biased region" description="Basic and acidic residues" evidence="7">
    <location>
        <begin position="129"/>
        <end position="158"/>
    </location>
</feature>
<dbReference type="CDD" id="cd14695">
    <property type="entry name" value="bZIP_HLF"/>
    <property type="match status" value="1"/>
</dbReference>
<dbReference type="PANTHER" id="PTHR11988:SF56">
    <property type="entry name" value="TRANSCRIPTION FACTOR CES-2"/>
    <property type="match status" value="1"/>
</dbReference>
<reference evidence="9" key="1">
    <citation type="submission" date="2017-04" db="EMBL/GenBank/DDBJ databases">
        <authorList>
            <person name="Afonso C.L."/>
            <person name="Miller P.J."/>
            <person name="Scott M.A."/>
            <person name="Spackman E."/>
            <person name="Goraichik I."/>
            <person name="Dimitrov K.M."/>
            <person name="Suarez D.L."/>
            <person name="Swayne D.E."/>
        </authorList>
    </citation>
    <scope>NUCLEOTIDE SEQUENCE</scope>
</reference>
<feature type="domain" description="BZIP" evidence="8">
    <location>
        <begin position="133"/>
        <end position="189"/>
    </location>
</feature>
<keyword evidence="6" id="KW-0539">Nucleus</keyword>
<dbReference type="SMART" id="SM00338">
    <property type="entry name" value="BRLZ"/>
    <property type="match status" value="1"/>
</dbReference>
<keyword evidence="4" id="KW-0238">DNA-binding</keyword>
<dbReference type="EMBL" id="MF069102">
    <property type="protein sequence ID" value="AVV64047.1"/>
    <property type="molecule type" value="Genomic_DNA"/>
</dbReference>
<dbReference type="InterPro" id="IPR046347">
    <property type="entry name" value="bZIP_sf"/>
</dbReference>
<dbReference type="InterPro" id="IPR004827">
    <property type="entry name" value="bZIP"/>
</dbReference>
<evidence type="ECO:0000256" key="6">
    <source>
        <dbReference type="ARBA" id="ARBA00023242"/>
    </source>
</evidence>
<dbReference type="Gene3D" id="1.20.5.170">
    <property type="match status" value="1"/>
</dbReference>
<evidence type="ECO:0000256" key="1">
    <source>
        <dbReference type="ARBA" id="ARBA00004123"/>
    </source>
</evidence>